<dbReference type="Proteomes" id="UP000000589">
    <property type="component" value="Chromosome 4"/>
</dbReference>
<name>A2BEI6_MOUSE</name>
<dbReference type="MGI" id="MGI:3702099">
    <property type="gene designation" value="Msantd5f7"/>
</dbReference>
<dbReference type="KEGG" id="mmu:667780"/>
<dbReference type="GeneTree" id="ENSGT00840000130327"/>
<dbReference type="MGI" id="MGI:3702126">
    <property type="gene designation" value="Msantd5f10"/>
</dbReference>
<dbReference type="VEuPathDB" id="HostDB:ENSMUSG00000096333"/>
<evidence type="ECO:0000313" key="3">
    <source>
        <dbReference type="Ensembl" id="ENSMUSP00000102940.2"/>
    </source>
</evidence>
<dbReference type="OrthoDB" id="9713707at2759"/>
<evidence type="ECO:0000313" key="2">
    <source>
        <dbReference type="EMBL" id="AAI72045.1"/>
    </source>
</evidence>
<dbReference type="OMA" id="TWSLTHD"/>
<keyword evidence="5" id="KW-1185">Reference proteome</keyword>
<dbReference type="HOGENOM" id="CLU_769372_0_0_1"/>
<feature type="region of interest" description="Disordered" evidence="1">
    <location>
        <begin position="1"/>
        <end position="37"/>
    </location>
</feature>
<organism evidence="3 5">
    <name type="scientific">Mus musculus</name>
    <name type="common">Mouse</name>
    <dbReference type="NCBI Taxonomy" id="10090"/>
    <lineage>
        <taxon>Eukaryota</taxon>
        <taxon>Metazoa</taxon>
        <taxon>Chordata</taxon>
        <taxon>Craniata</taxon>
        <taxon>Vertebrata</taxon>
        <taxon>Euteleostomi</taxon>
        <taxon>Mammalia</taxon>
        <taxon>Eutheria</taxon>
        <taxon>Euarchontoglires</taxon>
        <taxon>Glires</taxon>
        <taxon>Rodentia</taxon>
        <taxon>Myomorpha</taxon>
        <taxon>Muroidea</taxon>
        <taxon>Muridae</taxon>
        <taxon>Murinae</taxon>
        <taxon>Mus</taxon>
        <taxon>Mus</taxon>
    </lineage>
</organism>
<dbReference type="BioGRID-ORCS" id="667780">
    <property type="hits" value="5 hits in 29 CRISPR screens"/>
</dbReference>
<protein>
    <submittedName>
        <fullName evidence="3">Myb/SANT DNA binding domain containing 5 family member 10</fullName>
    </submittedName>
    <submittedName>
        <fullName evidence="4">Myb/SANT DNA binding domain containing 5 family member 7</fullName>
    </submittedName>
    <submittedName>
        <fullName evidence="2">Predicted gene, OTTMUSG00000014862</fullName>
    </submittedName>
</protein>
<accession>A2BEI6</accession>
<dbReference type="CTD" id="667780"/>
<proteinExistence type="evidence at transcript level"/>
<dbReference type="PaxDb" id="10090-ENSMUSP00000102940"/>
<evidence type="ECO:0000256" key="1">
    <source>
        <dbReference type="SAM" id="MobiDB-lite"/>
    </source>
</evidence>
<sequence length="360" mass="41348">MQREDNRVQSVRSDKEANRRRRLRQEGQSSSGPCDSPWTEDEIWILLQEWAMVEYELGDPGNKMHAKAKSLSRRLSNRGLRKSKNSCLDVMVKMKDLHTRLCNERPRAYRLYSTYEWILYEILGHPRSQGGYVPGLWFDGHSKPPASYAPSLCIGGAISPGPSFSPWTDPEIKIFLQEWQVVEREIGHPGQKIKQKSSLVCQRLYHRGLFKDIQSCLDLMWTLKDLHSTLSRERSRTVPLFSPYRDYLERIFDPKCQRGHVPGALYNWSGYHRPSSSPQTPMVMPSPVYQPWDYGMSASSGQLHGNPSLIMSSQDSLVPRWDAWNATYPLPVQHVLLASLSGDNNFQLAWSPRDESSSPQ</sequence>
<dbReference type="GeneID" id="545637"/>
<dbReference type="Ensembl" id="ENSMUST00000107327.8">
    <property type="protein sequence ID" value="ENSMUSP00000102949.2"/>
    <property type="gene ID" value="ENSMUSG00000096530.8"/>
</dbReference>
<dbReference type="STRING" id="10090.ENSMUSP00000102940"/>
<dbReference type="GeneID" id="667780"/>
<dbReference type="PhosphoSitePlus" id="A2BEI6"/>
<feature type="compositionally biased region" description="Basic and acidic residues" evidence="1">
    <location>
        <begin position="1"/>
        <end position="17"/>
    </location>
</feature>
<dbReference type="KEGG" id="mmu:545637"/>
<dbReference type="BioGRID-ORCS" id="545637">
    <property type="hits" value="6 hits in 28 CRISPR screens"/>
</dbReference>
<evidence type="ECO:0000313" key="5">
    <source>
        <dbReference type="Proteomes" id="UP000000589"/>
    </source>
</evidence>
<evidence type="ECO:0000313" key="4">
    <source>
        <dbReference type="Ensembl" id="ENSMUSP00000102949.2"/>
    </source>
</evidence>
<dbReference type="VEuPathDB" id="HostDB:ENSMUSG00000096530"/>
<reference evidence="2" key="1">
    <citation type="journal article" date="2004" name="Genome Res.">
        <title>The status, quality, and expansion of the NIH full-length cDNA project: the Mammalian Gene Collection (MGC).</title>
        <authorList>
            <consortium name="The MGC Project Team"/>
            <person name="Gerhard D.S."/>
            <person name="Wagner L."/>
            <person name="Feingold E.A."/>
            <person name="Shenmen C.M."/>
            <person name="Grouse L.H."/>
            <person name="Schuler G."/>
            <person name="Klein S.L."/>
            <person name="Old S."/>
            <person name="Rasooly R."/>
            <person name="Good P."/>
            <person name="Guyer M."/>
            <person name="Peck A.M."/>
            <person name="Derge J.G."/>
            <person name="Lipman D."/>
            <person name="Collins F.S."/>
            <person name="Jang W."/>
            <person name="Sherry S."/>
            <person name="Feolo M."/>
            <person name="Misquitta L."/>
            <person name="Lee E."/>
            <person name="Rotmistrovsky K."/>
            <person name="Greenhut S.F."/>
            <person name="Schaefer C.F."/>
            <person name="Buetow K."/>
            <person name="Bonner T.I."/>
            <person name="Haussler D."/>
            <person name="Kent J."/>
            <person name="Kiekhaus M."/>
            <person name="Furey T."/>
            <person name="Brent M."/>
            <person name="Prange C."/>
            <person name="Schreiber K."/>
            <person name="Shapiro N."/>
            <person name="Bhat N.K."/>
            <person name="Hopkins R.F."/>
            <person name="Hsie F."/>
            <person name="Driscoll T."/>
            <person name="Soares M.B."/>
            <person name="Casavant T.L."/>
            <person name="Scheetz T.E."/>
            <person name="Brown-stein M.J."/>
            <person name="Usdin T.B."/>
            <person name="Toshiyuki S."/>
            <person name="Carninci P."/>
            <person name="Piao Y."/>
            <person name="Dudekula D.B."/>
            <person name="Ko M.S."/>
            <person name="Kawakami K."/>
            <person name="Suzuki Y."/>
            <person name="Sugano S."/>
            <person name="Gruber C.E."/>
            <person name="Smith M.R."/>
            <person name="Simmons B."/>
            <person name="Moore T."/>
            <person name="Waterman R."/>
            <person name="Johnson S.L."/>
            <person name="Ruan Y."/>
            <person name="Wei C.L."/>
            <person name="Mathavan S."/>
            <person name="Gunaratne P.H."/>
            <person name="Wu J."/>
            <person name="Garcia A.M."/>
            <person name="Hulyk S.W."/>
            <person name="Fuh E."/>
            <person name="Yuan Y."/>
            <person name="Sneed A."/>
            <person name="Kowis C."/>
            <person name="Hodgson A."/>
            <person name="Muzny D.M."/>
            <person name="McPherson J."/>
            <person name="Gibbs R.A."/>
            <person name="Fahey J."/>
            <person name="Helton E."/>
            <person name="Ketteman M."/>
            <person name="Madan A."/>
            <person name="Rodrigues S."/>
            <person name="Sanchez A."/>
            <person name="Whiting M."/>
            <person name="Madari A."/>
            <person name="Young A.C."/>
            <person name="Wetherby K.D."/>
            <person name="Granite S.J."/>
            <person name="Kwong P.N."/>
            <person name="Brinkley C.P."/>
            <person name="Pearson R.L."/>
            <person name="Bouffard G.G."/>
            <person name="Blakesly R.W."/>
            <person name="Green E.D."/>
            <person name="Dickson M.C."/>
            <person name="Rodriguez A.C."/>
            <person name="Grimwood J."/>
            <person name="Schmutz J."/>
            <person name="Myers R.M."/>
            <person name="Butterfield Y.S."/>
            <person name="Griffith M."/>
            <person name="Griffith O.L."/>
            <person name="Krzywinski M.I."/>
            <person name="Liao N."/>
            <person name="Morin R."/>
            <person name="Morrin R."/>
            <person name="Palmquist D."/>
            <person name="Petrescu A.S."/>
            <person name="Skalska U."/>
            <person name="Smailus D.E."/>
            <person name="Stott J.M."/>
            <person name="Schnerch A."/>
            <person name="Schein J.E."/>
            <person name="Jones S.J."/>
            <person name="Holt R.A."/>
            <person name="Baross A."/>
            <person name="Marra M.A."/>
            <person name="Clifton S."/>
            <person name="Makowski K.A."/>
            <person name="Bosak S."/>
            <person name="Malek J."/>
        </authorList>
    </citation>
    <scope>NUCLEOTIDE SEQUENCE [LARGE SCALE MRNA]</scope>
    <source>
        <tissue evidence="2">Brain</tissue>
    </source>
</reference>
<reference evidence="3 5" key="2">
    <citation type="journal article" date="2009" name="PLoS Biol.">
        <title>Lineage-specific biology revealed by a finished genome assembly of the mouse.</title>
        <authorList>
            <consortium name="Mouse Genome Sequencing Consortium"/>
            <person name="Church D.M."/>
            <person name="Goodstadt L."/>
            <person name="Hillier L.W."/>
            <person name="Zody M.C."/>
            <person name="Goldstein S."/>
            <person name="She X."/>
            <person name="Bult C.J."/>
            <person name="Agarwala R."/>
            <person name="Cherry J.L."/>
            <person name="DiCuccio M."/>
            <person name="Hlavina W."/>
            <person name="Kapustin Y."/>
            <person name="Meric P."/>
            <person name="Maglott D."/>
            <person name="Birtle Z."/>
            <person name="Marques A.C."/>
            <person name="Graves T."/>
            <person name="Zhou S."/>
            <person name="Teague B."/>
            <person name="Potamousis K."/>
            <person name="Churas C."/>
            <person name="Place M."/>
            <person name="Herschleb J."/>
            <person name="Runnheim R."/>
            <person name="Forrest D."/>
            <person name="Amos-Landgraf J."/>
            <person name="Schwartz D.C."/>
            <person name="Cheng Z."/>
            <person name="Lindblad-Toh K."/>
            <person name="Eichler E.E."/>
            <person name="Ponting C.P."/>
        </authorList>
    </citation>
    <scope>NUCLEOTIDE SEQUENCE [LARGE SCALE GENOMIC DNA]</scope>
    <source>
        <strain evidence="3 5">C57BL/6J</strain>
    </source>
</reference>
<dbReference type="EMBL" id="BC172045">
    <property type="protein sequence ID" value="AAI72045.1"/>
    <property type="molecule type" value="mRNA"/>
</dbReference>
<dbReference type="PANTHER" id="PTHR31512:SF0">
    <property type="entry name" value="NOVEL PROTEIN-RELATED"/>
    <property type="match status" value="1"/>
</dbReference>
<dbReference type="SMR" id="A2BEI6"/>
<reference evidence="3" key="4">
    <citation type="submission" date="2025-05" db="UniProtKB">
        <authorList>
            <consortium name="Ensembl"/>
        </authorList>
    </citation>
    <scope>IDENTIFICATION</scope>
    <source>
        <strain evidence="3">C57BL/6J</strain>
    </source>
</reference>
<dbReference type="AlphaFoldDB" id="A2BEI6"/>
<dbReference type="Bgee" id="ENSMUSG00000096333">
    <property type="expression patterns" value="Expressed in secondary oocyte and 3 other cell types or tissues"/>
</dbReference>
<reference evidence="3" key="3">
    <citation type="journal article" date="2011" name="PLoS Biol.">
        <title>Modernizing reference genome assemblies.</title>
        <authorList>
            <person name="Church D.M."/>
            <person name="Schneider V.A."/>
            <person name="Graves T."/>
            <person name="Auger K."/>
            <person name="Cunningham F."/>
            <person name="Bouk N."/>
            <person name="Chen H.C."/>
            <person name="Agarwala R."/>
            <person name="McLaren W.M."/>
            <person name="Ritchie G.R."/>
            <person name="Albracht D."/>
            <person name="Kremitzki M."/>
            <person name="Rock S."/>
            <person name="Kotkiewicz H."/>
            <person name="Kremitzki C."/>
            <person name="Wollam A."/>
            <person name="Trani L."/>
            <person name="Fulton L."/>
            <person name="Fulton R."/>
            <person name="Matthews L."/>
            <person name="Whitehead S."/>
            <person name="Chow W."/>
            <person name="Torrance J."/>
            <person name="Dunn M."/>
            <person name="Harden G."/>
            <person name="Threadgold G."/>
            <person name="Wood J."/>
            <person name="Collins J."/>
            <person name="Heath P."/>
            <person name="Griffiths G."/>
            <person name="Pelan S."/>
            <person name="Grafham D."/>
            <person name="Eichler E.E."/>
            <person name="Weinstock G."/>
            <person name="Mardis E.R."/>
            <person name="Wilson R.K."/>
            <person name="Howe K."/>
            <person name="Flicek P."/>
            <person name="Hubbard T."/>
        </authorList>
    </citation>
    <scope>NUCLEOTIDE SEQUENCE [LARGE SCALE GENOMIC DNA]</scope>
    <source>
        <strain evidence="3">C57BL/6J</strain>
    </source>
</reference>
<gene>
    <name evidence="4" type="primary">Msantd5f7</name>
    <name evidence="3" type="synonym">Msantd5f10</name>
    <name evidence="2" type="synonym">OTTMUSG00000014862</name>
</gene>
<dbReference type="eggNOG" id="ENOG502TDZS">
    <property type="taxonomic scope" value="Eukaryota"/>
</dbReference>
<dbReference type="RefSeq" id="NP_001171049.1">
    <property type="nucleotide sequence ID" value="NM_001177578.2"/>
</dbReference>
<dbReference type="Ensembl" id="ENSMUST00000107319.8">
    <property type="protein sequence ID" value="ENSMUSP00000102940.2"/>
    <property type="gene ID" value="ENSMUSG00000096333.8"/>
</dbReference>
<dbReference type="CTD" id="545637"/>
<dbReference type="RefSeq" id="NP_001091447.2">
    <property type="nucleotide sequence ID" value="NM_001097978.2"/>
</dbReference>
<dbReference type="PANTHER" id="PTHR31512">
    <property type="entry name" value="GENE 12569-RELATED"/>
    <property type="match status" value="1"/>
</dbReference>